<accession>A0ACB8ALI8</accession>
<dbReference type="Proteomes" id="UP000790377">
    <property type="component" value="Unassembled WGS sequence"/>
</dbReference>
<evidence type="ECO:0000313" key="2">
    <source>
        <dbReference type="Proteomes" id="UP000790377"/>
    </source>
</evidence>
<comment type="caution">
    <text evidence="1">The sequence shown here is derived from an EMBL/GenBank/DDBJ whole genome shotgun (WGS) entry which is preliminary data.</text>
</comment>
<reference evidence="1" key="1">
    <citation type="journal article" date="2021" name="New Phytol.">
        <title>Evolutionary innovations through gain and loss of genes in the ectomycorrhizal Boletales.</title>
        <authorList>
            <person name="Wu G."/>
            <person name="Miyauchi S."/>
            <person name="Morin E."/>
            <person name="Kuo A."/>
            <person name="Drula E."/>
            <person name="Varga T."/>
            <person name="Kohler A."/>
            <person name="Feng B."/>
            <person name="Cao Y."/>
            <person name="Lipzen A."/>
            <person name="Daum C."/>
            <person name="Hundley H."/>
            <person name="Pangilinan J."/>
            <person name="Johnson J."/>
            <person name="Barry K."/>
            <person name="LaButti K."/>
            <person name="Ng V."/>
            <person name="Ahrendt S."/>
            <person name="Min B."/>
            <person name="Choi I.G."/>
            <person name="Park H."/>
            <person name="Plett J.M."/>
            <person name="Magnuson J."/>
            <person name="Spatafora J.W."/>
            <person name="Nagy L.G."/>
            <person name="Henrissat B."/>
            <person name="Grigoriev I.V."/>
            <person name="Yang Z.L."/>
            <person name="Xu J."/>
            <person name="Martin F.M."/>
        </authorList>
    </citation>
    <scope>NUCLEOTIDE SEQUENCE</scope>
    <source>
        <strain evidence="1">ATCC 28755</strain>
    </source>
</reference>
<proteinExistence type="predicted"/>
<keyword evidence="2" id="KW-1185">Reference proteome</keyword>
<gene>
    <name evidence="1" type="ORF">BJ138DRAFT_1057600</name>
</gene>
<organism evidence="1 2">
    <name type="scientific">Hygrophoropsis aurantiaca</name>
    <dbReference type="NCBI Taxonomy" id="72124"/>
    <lineage>
        <taxon>Eukaryota</taxon>
        <taxon>Fungi</taxon>
        <taxon>Dikarya</taxon>
        <taxon>Basidiomycota</taxon>
        <taxon>Agaricomycotina</taxon>
        <taxon>Agaricomycetes</taxon>
        <taxon>Agaricomycetidae</taxon>
        <taxon>Boletales</taxon>
        <taxon>Coniophorineae</taxon>
        <taxon>Hygrophoropsidaceae</taxon>
        <taxon>Hygrophoropsis</taxon>
    </lineage>
</organism>
<protein>
    <submittedName>
        <fullName evidence="1">Josephin-domain-containing protein</fullName>
    </submittedName>
</protein>
<sequence>MAGLEGLVSMIYHEKQQSGSMLCAQHALNSLLQGNYFTAPDLSTIAASVDELESSYDEGSRGRASTNMDDTGFFSVQVLESALDVWGLRLARWRSEEMRPYQTHPHTQLAFILNQNQHWYTLRRFGPHDSNTLNGNGDGHWFNLNSSESSPQWISKLYLDMFLQHAESDGYSVFVVIPIDLEVPLQLPRTEADDLATAFPEPSSASSNQPPPQHTSEPGFEDEDMELQAALQASLMGESESISFPPALAPSSMSASSSVLRPIQRSNSSIPPNQDPHGNADVDPVAASMARNQAIMRRMRDQQELALREGYEEEVAARFRAPAPAPQIQSQQRQTVQPQPQSQLLSADEDDDDTLFRRAMAESLADRQAHGHDDMELDDDEYHPTLRNLPGAEADRNLIAGSDRVYDDDDAELQAALKASLESVPHGFVLPPSPLPQPPKRFVNPPIPLPGSSSSGPNQPPKNNIQDDTESEADTSVTSASDAQPIPELESVSVDEMRRRRLARFGG</sequence>
<evidence type="ECO:0000313" key="1">
    <source>
        <dbReference type="EMBL" id="KAH7914112.1"/>
    </source>
</evidence>
<name>A0ACB8ALI8_9AGAM</name>
<dbReference type="EMBL" id="MU267618">
    <property type="protein sequence ID" value="KAH7914112.1"/>
    <property type="molecule type" value="Genomic_DNA"/>
</dbReference>